<evidence type="ECO:0000313" key="2">
    <source>
        <dbReference type="Proteomes" id="UP000265520"/>
    </source>
</evidence>
<reference evidence="1 2" key="1">
    <citation type="journal article" date="2018" name="Front. Plant Sci.">
        <title>Red Clover (Trifolium pratense) and Zigzag Clover (T. medium) - A Picture of Genomic Similarities and Differences.</title>
        <authorList>
            <person name="Dluhosova J."/>
            <person name="Istvanek J."/>
            <person name="Nedelnik J."/>
            <person name="Repkova J."/>
        </authorList>
    </citation>
    <scope>NUCLEOTIDE SEQUENCE [LARGE SCALE GENOMIC DNA]</scope>
    <source>
        <strain evidence="2">cv. 10/8</strain>
        <tissue evidence="1">Leaf</tissue>
    </source>
</reference>
<evidence type="ECO:0000313" key="1">
    <source>
        <dbReference type="EMBL" id="MCI91829.1"/>
    </source>
</evidence>
<sequence length="57" mass="6501">RQSEQRAGGWAGRTAAGETSLEVRGQLRLECYGLKPYRLPNPFLLRTAIRRKRVGMK</sequence>
<keyword evidence="2" id="KW-1185">Reference proteome</keyword>
<comment type="caution">
    <text evidence="1">The sequence shown here is derived from an EMBL/GenBank/DDBJ whole genome shotgun (WGS) entry which is preliminary data.</text>
</comment>
<name>A0A392VWI1_9FABA</name>
<feature type="non-terminal residue" evidence="1">
    <location>
        <position position="1"/>
    </location>
</feature>
<proteinExistence type="predicted"/>
<dbReference type="Proteomes" id="UP000265520">
    <property type="component" value="Unassembled WGS sequence"/>
</dbReference>
<accession>A0A392VWI1</accession>
<dbReference type="EMBL" id="LXQA011283297">
    <property type="protein sequence ID" value="MCI91829.1"/>
    <property type="molecule type" value="Genomic_DNA"/>
</dbReference>
<protein>
    <submittedName>
        <fullName evidence="1">Uncharacterized protein</fullName>
    </submittedName>
</protein>
<organism evidence="1 2">
    <name type="scientific">Trifolium medium</name>
    <dbReference type="NCBI Taxonomy" id="97028"/>
    <lineage>
        <taxon>Eukaryota</taxon>
        <taxon>Viridiplantae</taxon>
        <taxon>Streptophyta</taxon>
        <taxon>Embryophyta</taxon>
        <taxon>Tracheophyta</taxon>
        <taxon>Spermatophyta</taxon>
        <taxon>Magnoliopsida</taxon>
        <taxon>eudicotyledons</taxon>
        <taxon>Gunneridae</taxon>
        <taxon>Pentapetalae</taxon>
        <taxon>rosids</taxon>
        <taxon>fabids</taxon>
        <taxon>Fabales</taxon>
        <taxon>Fabaceae</taxon>
        <taxon>Papilionoideae</taxon>
        <taxon>50 kb inversion clade</taxon>
        <taxon>NPAAA clade</taxon>
        <taxon>Hologalegina</taxon>
        <taxon>IRL clade</taxon>
        <taxon>Trifolieae</taxon>
        <taxon>Trifolium</taxon>
    </lineage>
</organism>
<dbReference type="AlphaFoldDB" id="A0A392VWI1"/>